<name>A0ABN2HN57_9ACTN</name>
<keyword evidence="3 6" id="KW-0812">Transmembrane</keyword>
<feature type="domain" description="Copper resistance protein D" evidence="7">
    <location>
        <begin position="240"/>
        <end position="343"/>
    </location>
</feature>
<evidence type="ECO:0000256" key="3">
    <source>
        <dbReference type="ARBA" id="ARBA00022692"/>
    </source>
</evidence>
<evidence type="ECO:0000256" key="6">
    <source>
        <dbReference type="SAM" id="Phobius"/>
    </source>
</evidence>
<comment type="caution">
    <text evidence="8">The sequence shown here is derived from an EMBL/GenBank/DDBJ whole genome shotgun (WGS) entry which is preliminary data.</text>
</comment>
<comment type="subcellular location">
    <subcellularLocation>
        <location evidence="1">Cell membrane</location>
        <topology evidence="1">Multi-pass membrane protein</topology>
    </subcellularLocation>
</comment>
<dbReference type="RefSeq" id="WP_163568012.1">
    <property type="nucleotide sequence ID" value="NZ_BAAANY010000018.1"/>
</dbReference>
<evidence type="ECO:0000313" key="8">
    <source>
        <dbReference type="EMBL" id="GAA1690645.1"/>
    </source>
</evidence>
<organism evidence="8 9">
    <name type="scientific">Fodinicola feengrottensis</name>
    <dbReference type="NCBI Taxonomy" id="435914"/>
    <lineage>
        <taxon>Bacteria</taxon>
        <taxon>Bacillati</taxon>
        <taxon>Actinomycetota</taxon>
        <taxon>Actinomycetes</taxon>
        <taxon>Mycobacteriales</taxon>
        <taxon>Fodinicola</taxon>
    </lineage>
</organism>
<evidence type="ECO:0000313" key="9">
    <source>
        <dbReference type="Proteomes" id="UP001500618"/>
    </source>
</evidence>
<dbReference type="Proteomes" id="UP001500618">
    <property type="component" value="Unassembled WGS sequence"/>
</dbReference>
<keyword evidence="5 6" id="KW-0472">Membrane</keyword>
<keyword evidence="2" id="KW-1003">Cell membrane</keyword>
<feature type="transmembrane region" description="Helical" evidence="6">
    <location>
        <begin position="103"/>
        <end position="125"/>
    </location>
</feature>
<feature type="transmembrane region" description="Helical" evidence="6">
    <location>
        <begin position="61"/>
        <end position="82"/>
    </location>
</feature>
<dbReference type="InterPro" id="IPR008457">
    <property type="entry name" value="Cu-R_CopD_dom"/>
</dbReference>
<feature type="transmembrane region" description="Helical" evidence="6">
    <location>
        <begin position="212"/>
        <end position="233"/>
    </location>
</feature>
<dbReference type="PANTHER" id="PTHR34820:SF4">
    <property type="entry name" value="INNER MEMBRANE PROTEIN YEBZ"/>
    <property type="match status" value="1"/>
</dbReference>
<evidence type="ECO:0000256" key="1">
    <source>
        <dbReference type="ARBA" id="ARBA00004651"/>
    </source>
</evidence>
<dbReference type="Pfam" id="PF05425">
    <property type="entry name" value="CopD"/>
    <property type="match status" value="1"/>
</dbReference>
<feature type="transmembrane region" description="Helical" evidence="6">
    <location>
        <begin position="322"/>
        <end position="344"/>
    </location>
</feature>
<keyword evidence="9" id="KW-1185">Reference proteome</keyword>
<evidence type="ECO:0000256" key="5">
    <source>
        <dbReference type="ARBA" id="ARBA00023136"/>
    </source>
</evidence>
<dbReference type="EMBL" id="BAAANY010000018">
    <property type="protein sequence ID" value="GAA1690645.1"/>
    <property type="molecule type" value="Genomic_DNA"/>
</dbReference>
<feature type="transmembrane region" description="Helical" evidence="6">
    <location>
        <begin position="181"/>
        <end position="200"/>
    </location>
</feature>
<dbReference type="InterPro" id="IPR032694">
    <property type="entry name" value="CopC/D"/>
</dbReference>
<gene>
    <name evidence="8" type="ORF">GCM10009765_45170</name>
</gene>
<evidence type="ECO:0000256" key="2">
    <source>
        <dbReference type="ARBA" id="ARBA00022475"/>
    </source>
</evidence>
<feature type="transmembrane region" description="Helical" evidence="6">
    <location>
        <begin position="245"/>
        <end position="265"/>
    </location>
</feature>
<protein>
    <submittedName>
        <fullName evidence="8">CopD family protein</fullName>
    </submittedName>
</protein>
<feature type="transmembrane region" description="Helical" evidence="6">
    <location>
        <begin position="285"/>
        <end position="310"/>
    </location>
</feature>
<dbReference type="PANTHER" id="PTHR34820">
    <property type="entry name" value="INNER MEMBRANE PROTEIN YEBZ"/>
    <property type="match status" value="1"/>
</dbReference>
<reference evidence="8 9" key="1">
    <citation type="journal article" date="2019" name="Int. J. Syst. Evol. Microbiol.">
        <title>The Global Catalogue of Microorganisms (GCM) 10K type strain sequencing project: providing services to taxonomists for standard genome sequencing and annotation.</title>
        <authorList>
            <consortium name="The Broad Institute Genomics Platform"/>
            <consortium name="The Broad Institute Genome Sequencing Center for Infectious Disease"/>
            <person name="Wu L."/>
            <person name="Ma J."/>
        </authorList>
    </citation>
    <scope>NUCLEOTIDE SEQUENCE [LARGE SCALE GENOMIC DNA]</scope>
    <source>
        <strain evidence="8 9">JCM 14718</strain>
    </source>
</reference>
<evidence type="ECO:0000259" key="7">
    <source>
        <dbReference type="Pfam" id="PF05425"/>
    </source>
</evidence>
<feature type="transmembrane region" description="Helical" evidence="6">
    <location>
        <begin position="145"/>
        <end position="169"/>
    </location>
</feature>
<proteinExistence type="predicted"/>
<accession>A0ABN2HN57</accession>
<sequence>MTTETAKSAARPAVRRPDVPRFALGAALVLGALVATLVATTVTLAKPVPGLQLPSAAIEYGIALARALLDISAVATVGLSVLPKLFPVERLAAAEAMLVRIRPVAVFTAATWAFSALMALVLQAGELSPGTPITLAAVVDYVRHIGAGQGLLFTAGFALAYVVFGALAIRFGEAVPAELRAGIALFGLLPLPVTGHASASRLHDLTMVSMELHVVGASLWTGGLLATVAVLARRADLLADALPRFSKLATLCLAVVAVTGVLNALAELAFTPGVALPGSLFTTGYGQLVLAKIVFVLILAATGGAIRYRLLGPIGRGERTALVGWVTLELLVMGLAYGVAVVLIRAPVIS</sequence>
<evidence type="ECO:0000256" key="4">
    <source>
        <dbReference type="ARBA" id="ARBA00022989"/>
    </source>
</evidence>
<keyword evidence="4 6" id="KW-1133">Transmembrane helix</keyword>